<keyword evidence="9 10" id="KW-0520">NAD</keyword>
<evidence type="ECO:0000256" key="4">
    <source>
        <dbReference type="ARBA" id="ARBA00022630"/>
    </source>
</evidence>
<dbReference type="GO" id="GO:0050660">
    <property type="term" value="F:flavin adenine dinucleotide binding"/>
    <property type="evidence" value="ECO:0007669"/>
    <property type="project" value="UniProtKB-UniRule"/>
</dbReference>
<dbReference type="GO" id="GO:0005829">
    <property type="term" value="C:cytosol"/>
    <property type="evidence" value="ECO:0007669"/>
    <property type="project" value="TreeGrafter"/>
</dbReference>
<dbReference type="GO" id="GO:0030488">
    <property type="term" value="P:tRNA methylation"/>
    <property type="evidence" value="ECO:0007669"/>
    <property type="project" value="TreeGrafter"/>
</dbReference>
<evidence type="ECO:0000256" key="6">
    <source>
        <dbReference type="ARBA" id="ARBA00022694"/>
    </source>
</evidence>
<dbReference type="PANTHER" id="PTHR11806">
    <property type="entry name" value="GLUCOSE INHIBITED DIVISION PROTEIN A"/>
    <property type="match status" value="1"/>
</dbReference>
<evidence type="ECO:0000313" key="13">
    <source>
        <dbReference type="Proteomes" id="UP000184139"/>
    </source>
</evidence>
<comment type="subcellular location">
    <subcellularLocation>
        <location evidence="10">Cytoplasm</location>
    </subcellularLocation>
</comment>
<evidence type="ECO:0000256" key="7">
    <source>
        <dbReference type="ARBA" id="ARBA00022827"/>
    </source>
</evidence>
<evidence type="ECO:0000256" key="8">
    <source>
        <dbReference type="ARBA" id="ARBA00022857"/>
    </source>
</evidence>
<dbReference type="GO" id="GO:0047151">
    <property type="term" value="F:tRNA (uracil(54)-C5)-methyltransferase activity, 5,10-methylenetetrahydrofolate-dependent"/>
    <property type="evidence" value="ECO:0007669"/>
    <property type="project" value="UniProtKB-UniRule"/>
</dbReference>
<reference evidence="12 13" key="1">
    <citation type="submission" date="2016-11" db="EMBL/GenBank/DDBJ databases">
        <authorList>
            <person name="Jaros S."/>
            <person name="Januszkiewicz K."/>
            <person name="Wedrychowicz H."/>
        </authorList>
    </citation>
    <scope>NUCLEOTIDE SEQUENCE [LARGE SCALE GENOMIC DNA]</scope>
    <source>
        <strain evidence="12 13">DSM 9705</strain>
    </source>
</reference>
<keyword evidence="13" id="KW-1185">Reference proteome</keyword>
<comment type="catalytic activity">
    <reaction evidence="10">
        <text>uridine(54) in tRNA + (6R)-5,10-methylene-5,6,7,8-tetrahydrofolate + NADH + H(+) = 5-methyluridine(54) in tRNA + (6S)-5,6,7,8-tetrahydrofolate + NAD(+)</text>
        <dbReference type="Rhea" id="RHEA:16873"/>
        <dbReference type="Rhea" id="RHEA-COMP:10167"/>
        <dbReference type="Rhea" id="RHEA-COMP:10193"/>
        <dbReference type="ChEBI" id="CHEBI:15378"/>
        <dbReference type="ChEBI" id="CHEBI:15636"/>
        <dbReference type="ChEBI" id="CHEBI:57453"/>
        <dbReference type="ChEBI" id="CHEBI:57540"/>
        <dbReference type="ChEBI" id="CHEBI:57945"/>
        <dbReference type="ChEBI" id="CHEBI:65315"/>
        <dbReference type="ChEBI" id="CHEBI:74447"/>
        <dbReference type="EC" id="2.1.1.74"/>
    </reaction>
</comment>
<dbReference type="HAMAP" id="MF_01037">
    <property type="entry name" value="TrmFO"/>
    <property type="match status" value="1"/>
</dbReference>
<dbReference type="Gene3D" id="3.50.50.60">
    <property type="entry name" value="FAD/NAD(P)-binding domain"/>
    <property type="match status" value="2"/>
</dbReference>
<evidence type="ECO:0000256" key="2">
    <source>
        <dbReference type="ARBA" id="ARBA00022490"/>
    </source>
</evidence>
<dbReference type="NCBIfam" id="NF003739">
    <property type="entry name" value="PRK05335.1"/>
    <property type="match status" value="1"/>
</dbReference>
<dbReference type="PANTHER" id="PTHR11806:SF2">
    <property type="entry name" value="METHYLENETETRAHYDROFOLATE--TRNA-(URACIL-5-)-METHYLTRANSFERASE TRMFO"/>
    <property type="match status" value="1"/>
</dbReference>
<keyword evidence="4 10" id="KW-0285">Flavoprotein</keyword>
<protein>
    <recommendedName>
        <fullName evidence="10">Methylenetetrahydrofolate--tRNA-(uracil-5-)-methyltransferase TrmFO</fullName>
        <ecNumber evidence="10">2.1.1.74</ecNumber>
    </recommendedName>
    <alternativeName>
        <fullName evidence="10">Folate-dependent tRNA (uracil-5-)-methyltransferase</fullName>
    </alternativeName>
    <alternativeName>
        <fullName evidence="10">Folate-dependent tRNA(M-5-U54)-methyltransferase</fullName>
    </alternativeName>
</protein>
<dbReference type="EC" id="2.1.1.74" evidence="10"/>
<keyword evidence="6 10" id="KW-0819">tRNA processing</keyword>
<sequence length="445" mass="48820">MNRSADTEPVVIIGGGLAGCEAAWQIARAGSRVRLYDMKPHRFSPAHGSPDLAELVCSNSLRSNDPHAAVGLLKHEMRRLQSLIMQAADATAVPAGKALAVDRARFSATITAALADHPRITIVREEINDLPEPRDGRVLILATGPLTSEALAAALAELTGSARLYFYDAIAPIIHHESLDLSIVYQKSRYDDGPGDYLNCPLDHRSYERFITELAGAACVPLREFEDPKYFEGCLPIEVIRARGDNTLRFGPMKPVGLEHPQTGALPYAVVQLRKENRQGTLYNMVGFQTKLTYPEQKRIFRLIPGLEQAEFARLGSIHRNTFLRAPEVLLPSLQLRCRPDILIAGQLSGVEGYVESTAIGLLAGLNGYRLATGRAPLMPPPGTGLGALITHLTETDPRHFQPSNINFGLFPPWPKKVPKRLRGSTRAQQSDEALTDWLATHTID</sequence>
<dbReference type="InterPro" id="IPR036188">
    <property type="entry name" value="FAD/NAD-bd_sf"/>
</dbReference>
<accession>A0A1M5T3U3</accession>
<evidence type="ECO:0000256" key="3">
    <source>
        <dbReference type="ARBA" id="ARBA00022603"/>
    </source>
</evidence>
<keyword evidence="7 10" id="KW-0274">FAD</keyword>
<comment type="similarity">
    <text evidence="10">Belongs to the MnmG family. TrmFO subfamily.</text>
</comment>
<gene>
    <name evidence="10" type="primary">trmFO</name>
    <name evidence="12" type="ORF">SAMN02745124_00571</name>
</gene>
<feature type="domain" description="MnmG N-terminal" evidence="11">
    <location>
        <begin position="10"/>
        <end position="374"/>
    </location>
</feature>
<dbReference type="NCBIfam" id="TIGR00137">
    <property type="entry name" value="gid_trmFO"/>
    <property type="match status" value="1"/>
</dbReference>
<dbReference type="InterPro" id="IPR002218">
    <property type="entry name" value="MnmG-rel"/>
</dbReference>
<comment type="catalytic activity">
    <reaction evidence="10">
        <text>uridine(54) in tRNA + (6R)-5,10-methylene-5,6,7,8-tetrahydrofolate + NADPH + H(+) = 5-methyluridine(54) in tRNA + (6S)-5,6,7,8-tetrahydrofolate + NADP(+)</text>
        <dbReference type="Rhea" id="RHEA:62372"/>
        <dbReference type="Rhea" id="RHEA-COMP:10167"/>
        <dbReference type="Rhea" id="RHEA-COMP:10193"/>
        <dbReference type="ChEBI" id="CHEBI:15378"/>
        <dbReference type="ChEBI" id="CHEBI:15636"/>
        <dbReference type="ChEBI" id="CHEBI:57453"/>
        <dbReference type="ChEBI" id="CHEBI:57783"/>
        <dbReference type="ChEBI" id="CHEBI:58349"/>
        <dbReference type="ChEBI" id="CHEBI:65315"/>
        <dbReference type="ChEBI" id="CHEBI:74447"/>
        <dbReference type="EC" id="2.1.1.74"/>
    </reaction>
</comment>
<dbReference type="Pfam" id="PF01134">
    <property type="entry name" value="GIDA"/>
    <property type="match status" value="1"/>
</dbReference>
<keyword evidence="3 10" id="KW-0489">Methyltransferase</keyword>
<evidence type="ECO:0000259" key="11">
    <source>
        <dbReference type="Pfam" id="PF01134"/>
    </source>
</evidence>
<evidence type="ECO:0000256" key="5">
    <source>
        <dbReference type="ARBA" id="ARBA00022679"/>
    </source>
</evidence>
<evidence type="ECO:0000256" key="9">
    <source>
        <dbReference type="ARBA" id="ARBA00023027"/>
    </source>
</evidence>
<dbReference type="InterPro" id="IPR040131">
    <property type="entry name" value="MnmG_N"/>
</dbReference>
<dbReference type="InterPro" id="IPR004417">
    <property type="entry name" value="TrmFO"/>
</dbReference>
<dbReference type="GO" id="GO:0002098">
    <property type="term" value="P:tRNA wobble uridine modification"/>
    <property type="evidence" value="ECO:0007669"/>
    <property type="project" value="TreeGrafter"/>
</dbReference>
<organism evidence="12 13">
    <name type="scientific">Desulfofustis glycolicus DSM 9705</name>
    <dbReference type="NCBI Taxonomy" id="1121409"/>
    <lineage>
        <taxon>Bacteria</taxon>
        <taxon>Pseudomonadati</taxon>
        <taxon>Thermodesulfobacteriota</taxon>
        <taxon>Desulfobulbia</taxon>
        <taxon>Desulfobulbales</taxon>
        <taxon>Desulfocapsaceae</taxon>
        <taxon>Desulfofustis</taxon>
    </lineage>
</organism>
<keyword evidence="5 10" id="KW-0808">Transferase</keyword>
<comment type="function">
    <text evidence="10">Catalyzes the folate-dependent formation of 5-methyl-uridine at position 54 (M-5-U54) in all tRNAs.</text>
</comment>
<evidence type="ECO:0000256" key="1">
    <source>
        <dbReference type="ARBA" id="ARBA00001974"/>
    </source>
</evidence>
<dbReference type="EMBL" id="FQXS01000002">
    <property type="protein sequence ID" value="SHH45043.1"/>
    <property type="molecule type" value="Genomic_DNA"/>
</dbReference>
<evidence type="ECO:0000256" key="10">
    <source>
        <dbReference type="HAMAP-Rule" id="MF_01037"/>
    </source>
</evidence>
<dbReference type="AlphaFoldDB" id="A0A1M5T3U3"/>
<feature type="binding site" evidence="10">
    <location>
        <begin position="14"/>
        <end position="19"/>
    </location>
    <ligand>
        <name>FAD</name>
        <dbReference type="ChEBI" id="CHEBI:57692"/>
    </ligand>
</feature>
<name>A0A1M5T3U3_9BACT</name>
<dbReference type="PROSITE" id="PS51257">
    <property type="entry name" value="PROKAR_LIPOPROTEIN"/>
    <property type="match status" value="1"/>
</dbReference>
<comment type="cofactor">
    <cofactor evidence="1 10">
        <name>FAD</name>
        <dbReference type="ChEBI" id="CHEBI:57692"/>
    </cofactor>
</comment>
<keyword evidence="2 10" id="KW-0963">Cytoplasm</keyword>
<dbReference type="RefSeq" id="WP_073373305.1">
    <property type="nucleotide sequence ID" value="NZ_FQXS01000002.1"/>
</dbReference>
<dbReference type="Proteomes" id="UP000184139">
    <property type="component" value="Unassembled WGS sequence"/>
</dbReference>
<proteinExistence type="inferred from homology"/>
<evidence type="ECO:0000313" key="12">
    <source>
        <dbReference type="EMBL" id="SHH45043.1"/>
    </source>
</evidence>
<dbReference type="SUPFAM" id="SSF51905">
    <property type="entry name" value="FAD/NAD(P)-binding domain"/>
    <property type="match status" value="1"/>
</dbReference>
<dbReference type="STRING" id="1121409.SAMN02745124_00571"/>
<keyword evidence="8 10" id="KW-0521">NADP</keyword>
<dbReference type="OrthoDB" id="9803114at2"/>